<dbReference type="RefSeq" id="XP_066693457.1">
    <property type="nucleotide sequence ID" value="XM_066851219.1"/>
</dbReference>
<proteinExistence type="inferred from homology"/>
<reference evidence="3 4" key="1">
    <citation type="submission" date="2023-01" db="EMBL/GenBank/DDBJ databases">
        <title>Analysis of 21 Apiospora genomes using comparative genomics revels a genus with tremendous synthesis potential of carbohydrate active enzymes and secondary metabolites.</title>
        <authorList>
            <person name="Sorensen T."/>
        </authorList>
    </citation>
    <scope>NUCLEOTIDE SEQUENCE [LARGE SCALE GENOMIC DNA]</scope>
    <source>
        <strain evidence="3 4">CBS 24483</strain>
    </source>
</reference>
<evidence type="ECO:0000313" key="3">
    <source>
        <dbReference type="EMBL" id="KAK7938129.1"/>
    </source>
</evidence>
<dbReference type="EMBL" id="JAQQWE010000010">
    <property type="protein sequence ID" value="KAK7938129.1"/>
    <property type="molecule type" value="Genomic_DNA"/>
</dbReference>
<dbReference type="GeneID" id="92084281"/>
<comment type="caution">
    <text evidence="3">The sequence shown here is derived from an EMBL/GenBank/DDBJ whole genome shotgun (WGS) entry which is preliminary data.</text>
</comment>
<sequence>MASDEFSEPLVMIDSSDDLQETPKRVSRGWNFYALNIGLLFFNICLFIYVVHLFGAHQHQRATPLPFILKNLYLSAPADIAVKYETTYFDKNGHRSSPFSKKPGPELDEAWHRALSGMNIRVSEDWLDHSGAESIHLADGSGVLVQLGLYHELHCLVRRTCTAVYSSGLTYFTVTQKKLKHWIYRSYYTGNGSTIDQEEEEAHVEHCLEWLRVVALCRGDTTLTTFQWGGKRGVSLETEYPIPRQCVNHATLMEWAEEQAVDITQEGVLEGPHANNPMLVPVELS</sequence>
<keyword evidence="2" id="KW-0472">Membrane</keyword>
<dbReference type="InterPro" id="IPR021765">
    <property type="entry name" value="UstYa-like"/>
</dbReference>
<dbReference type="PANTHER" id="PTHR33365">
    <property type="entry name" value="YALI0B05434P"/>
    <property type="match status" value="1"/>
</dbReference>
<dbReference type="PANTHER" id="PTHR33365:SF7">
    <property type="entry name" value="TAT PATHWAY SIGNAL SEQUENCE"/>
    <property type="match status" value="1"/>
</dbReference>
<dbReference type="Proteomes" id="UP001391051">
    <property type="component" value="Unassembled WGS sequence"/>
</dbReference>
<name>A0ABR1PUM0_9PEZI</name>
<protein>
    <submittedName>
        <fullName evidence="3">Uncharacterized protein</fullName>
    </submittedName>
</protein>
<gene>
    <name evidence="3" type="ORF">PG986_014997</name>
</gene>
<feature type="transmembrane region" description="Helical" evidence="2">
    <location>
        <begin position="32"/>
        <end position="51"/>
    </location>
</feature>
<accession>A0ABR1PUM0</accession>
<keyword evidence="4" id="KW-1185">Reference proteome</keyword>
<comment type="similarity">
    <text evidence="1">Belongs to the ustYa family.</text>
</comment>
<dbReference type="Pfam" id="PF11807">
    <property type="entry name" value="UstYa"/>
    <property type="match status" value="1"/>
</dbReference>
<evidence type="ECO:0000256" key="2">
    <source>
        <dbReference type="SAM" id="Phobius"/>
    </source>
</evidence>
<organism evidence="3 4">
    <name type="scientific">Apiospora aurea</name>
    <dbReference type="NCBI Taxonomy" id="335848"/>
    <lineage>
        <taxon>Eukaryota</taxon>
        <taxon>Fungi</taxon>
        <taxon>Dikarya</taxon>
        <taxon>Ascomycota</taxon>
        <taxon>Pezizomycotina</taxon>
        <taxon>Sordariomycetes</taxon>
        <taxon>Xylariomycetidae</taxon>
        <taxon>Amphisphaeriales</taxon>
        <taxon>Apiosporaceae</taxon>
        <taxon>Apiospora</taxon>
    </lineage>
</organism>
<keyword evidence="2" id="KW-0812">Transmembrane</keyword>
<keyword evidence="2" id="KW-1133">Transmembrane helix</keyword>
<evidence type="ECO:0000256" key="1">
    <source>
        <dbReference type="ARBA" id="ARBA00035112"/>
    </source>
</evidence>
<evidence type="ECO:0000313" key="4">
    <source>
        <dbReference type="Proteomes" id="UP001391051"/>
    </source>
</evidence>